<reference evidence="7 8" key="1">
    <citation type="submission" date="2023-10" db="EMBL/GenBank/DDBJ databases">
        <title>Complete genome sequence of a Sphingomonadaceae bacterium.</title>
        <authorList>
            <person name="Yan C."/>
        </authorList>
    </citation>
    <scope>NUCLEOTIDE SEQUENCE [LARGE SCALE GENOMIC DNA]</scope>
    <source>
        <strain evidence="7 8">SCSIO 66989</strain>
    </source>
</reference>
<evidence type="ECO:0000256" key="2">
    <source>
        <dbReference type="ARBA" id="ARBA00022692"/>
    </source>
</evidence>
<evidence type="ECO:0000256" key="3">
    <source>
        <dbReference type="ARBA" id="ARBA00022989"/>
    </source>
</evidence>
<dbReference type="Proteomes" id="UP001302429">
    <property type="component" value="Chromosome"/>
</dbReference>
<evidence type="ECO:0000256" key="4">
    <source>
        <dbReference type="ARBA" id="ARBA00023136"/>
    </source>
</evidence>
<dbReference type="AlphaFoldDB" id="A0AA97F7Z9"/>
<dbReference type="EMBL" id="CP136594">
    <property type="protein sequence ID" value="WOE74963.1"/>
    <property type="molecule type" value="Genomic_DNA"/>
</dbReference>
<dbReference type="NCBIfam" id="TIGR01352">
    <property type="entry name" value="tonB_Cterm"/>
    <property type="match status" value="1"/>
</dbReference>
<feature type="chain" id="PRO_5041714086" evidence="5">
    <location>
        <begin position="22"/>
        <end position="232"/>
    </location>
</feature>
<dbReference type="PROSITE" id="PS52015">
    <property type="entry name" value="TONB_CTD"/>
    <property type="match status" value="1"/>
</dbReference>
<evidence type="ECO:0000259" key="6">
    <source>
        <dbReference type="PROSITE" id="PS52015"/>
    </source>
</evidence>
<dbReference type="SUPFAM" id="SSF74653">
    <property type="entry name" value="TolA/TonB C-terminal domain"/>
    <property type="match status" value="1"/>
</dbReference>
<dbReference type="InterPro" id="IPR006260">
    <property type="entry name" value="TonB/TolA_C"/>
</dbReference>
<dbReference type="Gene3D" id="3.30.1150.10">
    <property type="match status" value="1"/>
</dbReference>
<dbReference type="Pfam" id="PF03544">
    <property type="entry name" value="TonB_C"/>
    <property type="match status" value="1"/>
</dbReference>
<keyword evidence="5" id="KW-0732">Signal</keyword>
<sequence>MIKNCVLPIMIALTASSPAFGQETVEDRGEKTVPTIFLPAPKPSEPPQPDLSRPPLPVDGSFDYIIRQSDYPLSSWVADEEGQVRYELAIDADGNITGCTIIESSGFPALDNKSCEIVTERAKFTAASDEDGKPISDVYAGRLYWRKREPDIDGNFTIHVDFMVDEEGRQVECNTIEFSGDIPDRIRRSFEREPCLGSSGLSEDIPYRDANGNPVAKRVTLKLVVTSEEIEE</sequence>
<keyword evidence="2" id="KW-0812">Transmembrane</keyword>
<evidence type="ECO:0000313" key="7">
    <source>
        <dbReference type="EMBL" id="WOE74963.1"/>
    </source>
</evidence>
<evidence type="ECO:0000256" key="1">
    <source>
        <dbReference type="ARBA" id="ARBA00004167"/>
    </source>
</evidence>
<accession>A0AA97F7Z9</accession>
<dbReference type="RefSeq" id="WP_317081450.1">
    <property type="nucleotide sequence ID" value="NZ_CP136594.1"/>
</dbReference>
<feature type="domain" description="TonB C-terminal" evidence="6">
    <location>
        <begin position="56"/>
        <end position="153"/>
    </location>
</feature>
<feature type="signal peptide" evidence="5">
    <location>
        <begin position="1"/>
        <end position="21"/>
    </location>
</feature>
<dbReference type="InterPro" id="IPR037682">
    <property type="entry name" value="TonB_C"/>
</dbReference>
<dbReference type="GO" id="GO:0016020">
    <property type="term" value="C:membrane"/>
    <property type="evidence" value="ECO:0007669"/>
    <property type="project" value="UniProtKB-SubCell"/>
</dbReference>
<keyword evidence="3" id="KW-1133">Transmembrane helix</keyword>
<evidence type="ECO:0000313" key="8">
    <source>
        <dbReference type="Proteomes" id="UP001302429"/>
    </source>
</evidence>
<keyword evidence="4" id="KW-0472">Membrane</keyword>
<dbReference type="GO" id="GO:0055085">
    <property type="term" value="P:transmembrane transport"/>
    <property type="evidence" value="ECO:0007669"/>
    <property type="project" value="InterPro"/>
</dbReference>
<comment type="subcellular location">
    <subcellularLocation>
        <location evidence="1">Membrane</location>
        <topology evidence="1">Single-pass membrane protein</topology>
    </subcellularLocation>
</comment>
<evidence type="ECO:0000256" key="5">
    <source>
        <dbReference type="SAM" id="SignalP"/>
    </source>
</evidence>
<dbReference type="KEGG" id="acoa:RB602_14165"/>
<keyword evidence="8" id="KW-1185">Reference proteome</keyword>
<organism evidence="7 8">
    <name type="scientific">Alterisphingorhabdus coralli</name>
    <dbReference type="NCBI Taxonomy" id="3071408"/>
    <lineage>
        <taxon>Bacteria</taxon>
        <taxon>Pseudomonadati</taxon>
        <taxon>Pseudomonadota</taxon>
        <taxon>Alphaproteobacteria</taxon>
        <taxon>Sphingomonadales</taxon>
        <taxon>Sphingomonadaceae</taxon>
        <taxon>Alterisphingorhabdus (ex Yan et al. 2024)</taxon>
    </lineage>
</organism>
<protein>
    <submittedName>
        <fullName evidence="7">TonB family protein</fullName>
    </submittedName>
</protein>
<name>A0AA97F7Z9_9SPHN</name>
<proteinExistence type="predicted"/>
<gene>
    <name evidence="7" type="ORF">RB602_14165</name>
</gene>